<gene>
    <name evidence="1" type="ORF">ABWK59_30990</name>
</gene>
<evidence type="ECO:0000313" key="1">
    <source>
        <dbReference type="EMBL" id="XCM83036.1"/>
    </source>
</evidence>
<organism evidence="1">
    <name type="scientific">Kitasatospora camelliae</name>
    <dbReference type="NCBI Taxonomy" id="3156397"/>
    <lineage>
        <taxon>Bacteria</taxon>
        <taxon>Bacillati</taxon>
        <taxon>Actinomycetota</taxon>
        <taxon>Actinomycetes</taxon>
        <taxon>Kitasatosporales</taxon>
        <taxon>Streptomycetaceae</taxon>
        <taxon>Kitasatospora</taxon>
    </lineage>
</organism>
<name>A0AAU8K4M2_9ACTN</name>
<dbReference type="KEGG" id="kcm:ABWK59_30990"/>
<dbReference type="Pfam" id="PF08962">
    <property type="entry name" value="Rv2632c-like"/>
    <property type="match status" value="1"/>
</dbReference>
<dbReference type="RefSeq" id="WP_354643971.1">
    <property type="nucleotide sequence ID" value="NZ_CP159872.1"/>
</dbReference>
<dbReference type="SUPFAM" id="SSF143212">
    <property type="entry name" value="Rv2632c-like"/>
    <property type="match status" value="1"/>
</dbReference>
<dbReference type="InterPro" id="IPR015057">
    <property type="entry name" value="Rv2632c-like"/>
</dbReference>
<proteinExistence type="predicted"/>
<dbReference type="EMBL" id="CP159872">
    <property type="protein sequence ID" value="XCM83036.1"/>
    <property type="molecule type" value="Genomic_DNA"/>
</dbReference>
<dbReference type="InterPro" id="IPR038070">
    <property type="entry name" value="Rv2632c-like_sf"/>
</dbReference>
<protein>
    <submittedName>
        <fullName evidence="1">DsRBD fold-containing protein</fullName>
    </submittedName>
</protein>
<dbReference type="AlphaFoldDB" id="A0AAU8K4M2"/>
<sequence length="101" mass="10295">MSGATAGGGMAGSAPHTSEWQLRLTVTEDGDLTQAHAVLDTGTGLLQADAEARRSAHDPQDAAIGDELAVGRALLDLGHRLVHAGSVAAEAAESARRRDGE</sequence>
<dbReference type="Gene3D" id="3.30.160.240">
    <property type="entry name" value="Rv1738"/>
    <property type="match status" value="1"/>
</dbReference>
<reference evidence="1" key="1">
    <citation type="submission" date="2024-06" db="EMBL/GenBank/DDBJ databases">
        <title>The genome sequences of Kitasatospora sp. strain HUAS MG31.</title>
        <authorList>
            <person name="Mo P."/>
        </authorList>
    </citation>
    <scope>NUCLEOTIDE SEQUENCE</scope>
    <source>
        <strain evidence="1">HUAS MG31</strain>
    </source>
</reference>
<accession>A0AAU8K4M2</accession>